<dbReference type="CDD" id="cd07377">
    <property type="entry name" value="WHTH_GntR"/>
    <property type="match status" value="1"/>
</dbReference>
<keyword evidence="7" id="KW-0808">Transferase</keyword>
<dbReference type="Pfam" id="PF00392">
    <property type="entry name" value="GntR"/>
    <property type="match status" value="1"/>
</dbReference>
<dbReference type="InterPro" id="IPR000524">
    <property type="entry name" value="Tscrpt_reg_HTH_GntR"/>
</dbReference>
<keyword evidence="8" id="KW-1185">Reference proteome</keyword>
<name>A0A5C8Z1L6_9GAMM</name>
<proteinExistence type="inferred from homology"/>
<comment type="similarity">
    <text evidence="1">In the C-terminal section; belongs to the class-I pyridoxal-phosphate-dependent aminotransferase family.</text>
</comment>
<comment type="caution">
    <text evidence="7">The sequence shown here is derived from an EMBL/GenBank/DDBJ whole genome shotgun (WGS) entry which is preliminary data.</text>
</comment>
<dbReference type="EMBL" id="VKAD01000002">
    <property type="protein sequence ID" value="TXR52042.1"/>
    <property type="molecule type" value="Genomic_DNA"/>
</dbReference>
<dbReference type="InterPro" id="IPR051446">
    <property type="entry name" value="HTH_trans_reg/aminotransferase"/>
</dbReference>
<dbReference type="SMART" id="SM00345">
    <property type="entry name" value="HTH_GNTR"/>
    <property type="match status" value="1"/>
</dbReference>
<keyword evidence="3" id="KW-0805">Transcription regulation</keyword>
<dbReference type="PANTHER" id="PTHR46577">
    <property type="entry name" value="HTH-TYPE TRANSCRIPTIONAL REGULATORY PROTEIN GABR"/>
    <property type="match status" value="1"/>
</dbReference>
<dbReference type="InterPro" id="IPR036390">
    <property type="entry name" value="WH_DNA-bd_sf"/>
</dbReference>
<dbReference type="Pfam" id="PF00155">
    <property type="entry name" value="Aminotran_1_2"/>
    <property type="match status" value="1"/>
</dbReference>
<evidence type="ECO:0000256" key="5">
    <source>
        <dbReference type="ARBA" id="ARBA00023163"/>
    </source>
</evidence>
<evidence type="ECO:0000256" key="4">
    <source>
        <dbReference type="ARBA" id="ARBA00023125"/>
    </source>
</evidence>
<evidence type="ECO:0000256" key="3">
    <source>
        <dbReference type="ARBA" id="ARBA00023015"/>
    </source>
</evidence>
<evidence type="ECO:0000259" key="6">
    <source>
        <dbReference type="PROSITE" id="PS50949"/>
    </source>
</evidence>
<dbReference type="SUPFAM" id="SSF46785">
    <property type="entry name" value="Winged helix' DNA-binding domain"/>
    <property type="match status" value="1"/>
</dbReference>
<accession>A0A5C8Z1L6</accession>
<dbReference type="GO" id="GO:0030170">
    <property type="term" value="F:pyridoxal phosphate binding"/>
    <property type="evidence" value="ECO:0007669"/>
    <property type="project" value="InterPro"/>
</dbReference>
<dbReference type="GO" id="GO:0003700">
    <property type="term" value="F:DNA-binding transcription factor activity"/>
    <property type="evidence" value="ECO:0007669"/>
    <property type="project" value="InterPro"/>
</dbReference>
<dbReference type="PANTHER" id="PTHR46577:SF1">
    <property type="entry name" value="HTH-TYPE TRANSCRIPTIONAL REGULATORY PROTEIN GABR"/>
    <property type="match status" value="1"/>
</dbReference>
<keyword evidence="7" id="KW-0032">Aminotransferase</keyword>
<protein>
    <submittedName>
        <fullName evidence="7">PLP-dependent aminotransferase family protein</fullName>
    </submittedName>
</protein>
<dbReference type="SUPFAM" id="SSF53383">
    <property type="entry name" value="PLP-dependent transferases"/>
    <property type="match status" value="1"/>
</dbReference>
<dbReference type="InterPro" id="IPR015421">
    <property type="entry name" value="PyrdxlP-dep_Trfase_major"/>
</dbReference>
<evidence type="ECO:0000313" key="8">
    <source>
        <dbReference type="Proteomes" id="UP000321764"/>
    </source>
</evidence>
<keyword evidence="5" id="KW-0804">Transcription</keyword>
<dbReference type="RefSeq" id="WP_147714638.1">
    <property type="nucleotide sequence ID" value="NZ_VKAD01000002.1"/>
</dbReference>
<dbReference type="InterPro" id="IPR036388">
    <property type="entry name" value="WH-like_DNA-bd_sf"/>
</dbReference>
<dbReference type="Gene3D" id="3.40.640.10">
    <property type="entry name" value="Type I PLP-dependent aspartate aminotransferase-like (Major domain)"/>
    <property type="match status" value="1"/>
</dbReference>
<dbReference type="PRINTS" id="PR00035">
    <property type="entry name" value="HTHGNTR"/>
</dbReference>
<dbReference type="OrthoDB" id="9808770at2"/>
<dbReference type="GO" id="GO:0008483">
    <property type="term" value="F:transaminase activity"/>
    <property type="evidence" value="ECO:0007669"/>
    <property type="project" value="UniProtKB-KW"/>
</dbReference>
<reference evidence="7 8" key="1">
    <citation type="submission" date="2019-07" db="EMBL/GenBank/DDBJ databases">
        <title>Reinekea sp. strain SSH23 genome sequencing and assembly.</title>
        <authorList>
            <person name="Kim I."/>
        </authorList>
    </citation>
    <scope>NUCLEOTIDE SEQUENCE [LARGE SCALE GENOMIC DNA]</scope>
    <source>
        <strain evidence="7 8">SSH23</strain>
    </source>
</reference>
<sequence length="498" mass="56399">MNNLILSIEFKAGKSRQQQIREKLVELISQDQFGDKALPSSRKMAQQLGVSRNTVVLVYESLVDEGYLIAQERSGFFVNPEILADQKPKLVQLRPSSNDNAPKWSERLSIAPSTYSTLDKDKAWMSYKYPFIYGQIDSNDFPIYQWRECARSAQSRNSLHEWVEDFVDDDDPELITQIRQQVLPKRGISAQADEILITMGTQNSLFMLASLLSSSKTLVGIENPCCPDFHHIFNYAGAQTRAVPVDDQGIQVGQALSGCDYVCVTPSHHYPTTITMSMERRKALLTQASKEDFIIIEDDYDSEVNYIESPLPALKSLDTEGRVIYAASLSKSLSPGLRTGYLVGDRELIKELRALRRLNYRHPPTNNQRVAAQFIAQGYHDSHIRRMRRIFKDKWQLMEQNLKLHLKSCQIHATPGSYCFWIELPKHIESEALVIKAAELSILVESGDKLFANQNAPKNFIRLGFTAIQQEKIEPGIAKLGQLIESFANTLSTPKKVG</sequence>
<evidence type="ECO:0000256" key="2">
    <source>
        <dbReference type="ARBA" id="ARBA00022898"/>
    </source>
</evidence>
<dbReference type="Proteomes" id="UP000321764">
    <property type="component" value="Unassembled WGS sequence"/>
</dbReference>
<keyword evidence="4" id="KW-0238">DNA-binding</keyword>
<dbReference type="Gene3D" id="1.10.10.10">
    <property type="entry name" value="Winged helix-like DNA-binding domain superfamily/Winged helix DNA-binding domain"/>
    <property type="match status" value="1"/>
</dbReference>
<dbReference type="InterPro" id="IPR015424">
    <property type="entry name" value="PyrdxlP-dep_Trfase"/>
</dbReference>
<gene>
    <name evidence="7" type="ORF">FME95_11540</name>
</gene>
<feature type="domain" description="HTH gntR-type" evidence="6">
    <location>
        <begin position="14"/>
        <end position="81"/>
    </location>
</feature>
<dbReference type="AlphaFoldDB" id="A0A5C8Z1L6"/>
<organism evidence="7 8">
    <name type="scientific">Reinekea thalattae</name>
    <dbReference type="NCBI Taxonomy" id="2593301"/>
    <lineage>
        <taxon>Bacteria</taxon>
        <taxon>Pseudomonadati</taxon>
        <taxon>Pseudomonadota</taxon>
        <taxon>Gammaproteobacteria</taxon>
        <taxon>Oceanospirillales</taxon>
        <taxon>Saccharospirillaceae</taxon>
        <taxon>Reinekea</taxon>
    </lineage>
</organism>
<dbReference type="GO" id="GO:0003677">
    <property type="term" value="F:DNA binding"/>
    <property type="evidence" value="ECO:0007669"/>
    <property type="project" value="UniProtKB-KW"/>
</dbReference>
<evidence type="ECO:0000256" key="1">
    <source>
        <dbReference type="ARBA" id="ARBA00005384"/>
    </source>
</evidence>
<dbReference type="InterPro" id="IPR004839">
    <property type="entry name" value="Aminotransferase_I/II_large"/>
</dbReference>
<dbReference type="CDD" id="cd00609">
    <property type="entry name" value="AAT_like"/>
    <property type="match status" value="1"/>
</dbReference>
<dbReference type="PROSITE" id="PS50949">
    <property type="entry name" value="HTH_GNTR"/>
    <property type="match status" value="1"/>
</dbReference>
<evidence type="ECO:0000313" key="7">
    <source>
        <dbReference type="EMBL" id="TXR52042.1"/>
    </source>
</evidence>
<keyword evidence="2" id="KW-0663">Pyridoxal phosphate</keyword>